<accession>A0ABZ0K1T2</accession>
<evidence type="ECO:0000313" key="2">
    <source>
        <dbReference type="EMBL" id="WOT06418.1"/>
    </source>
</evidence>
<feature type="chain" id="PRO_5045780887" evidence="1">
    <location>
        <begin position="29"/>
        <end position="77"/>
    </location>
</feature>
<evidence type="ECO:0000256" key="1">
    <source>
        <dbReference type="SAM" id="SignalP"/>
    </source>
</evidence>
<feature type="signal peptide" evidence="1">
    <location>
        <begin position="1"/>
        <end position="28"/>
    </location>
</feature>
<proteinExistence type="predicted"/>
<evidence type="ECO:0000313" key="3">
    <source>
        <dbReference type="Proteomes" id="UP001529491"/>
    </source>
</evidence>
<protein>
    <submittedName>
        <fullName evidence="2">Uncharacterized protein</fullName>
    </submittedName>
</protein>
<sequence length="77" mass="8073">MSLINKSVVKFAVGAVVVGSALSSSVQAIPFAYTEMEAGYEVAEGQTEKAKQSNHDTDKAKEAKCGEEINGSALYMG</sequence>
<dbReference type="EMBL" id="CP136522">
    <property type="protein sequence ID" value="WOT06418.1"/>
    <property type="molecule type" value="Genomic_DNA"/>
</dbReference>
<dbReference type="Proteomes" id="UP001529491">
    <property type="component" value="Chromosome"/>
</dbReference>
<gene>
    <name evidence="2" type="ORF">RGE70_06505</name>
</gene>
<reference evidence="2 3" key="1">
    <citation type="submission" date="2023-10" db="EMBL/GenBank/DDBJ databases">
        <title>Complete genome sequence of Shewanella sp. DAU334.</title>
        <authorList>
            <person name="Lee Y.-S."/>
            <person name="Jeong H.-R."/>
            <person name="Hwang E.-J."/>
            <person name="Choi Y.-L."/>
            <person name="Kim G.-D."/>
        </authorList>
    </citation>
    <scope>NUCLEOTIDE SEQUENCE [LARGE SCALE GENOMIC DNA]</scope>
    <source>
        <strain evidence="2 3">DAU334</strain>
    </source>
</reference>
<keyword evidence="3" id="KW-1185">Reference proteome</keyword>
<keyword evidence="1" id="KW-0732">Signal</keyword>
<organism evidence="2 3">
    <name type="scientific">Shewanella youngdeokensis</name>
    <dbReference type="NCBI Taxonomy" id="2999068"/>
    <lineage>
        <taxon>Bacteria</taxon>
        <taxon>Pseudomonadati</taxon>
        <taxon>Pseudomonadota</taxon>
        <taxon>Gammaproteobacteria</taxon>
        <taxon>Alteromonadales</taxon>
        <taxon>Shewanellaceae</taxon>
        <taxon>Shewanella</taxon>
    </lineage>
</organism>
<name>A0ABZ0K1T2_9GAMM</name>
<dbReference type="RefSeq" id="WP_310470692.1">
    <property type="nucleotide sequence ID" value="NZ_CP136522.1"/>
</dbReference>